<dbReference type="Proteomes" id="UP000003754">
    <property type="component" value="Segment"/>
</dbReference>
<organism evidence="1 2">
    <name type="scientific">Agrobacterium phage 7-7-1</name>
    <dbReference type="NCBI Taxonomy" id="1161931"/>
    <lineage>
        <taxon>Viruses</taxon>
        <taxon>Duplodnaviria</taxon>
        <taxon>Heunggongvirae</taxon>
        <taxon>Uroviricota</taxon>
        <taxon>Caudoviricetes</taxon>
        <taxon>Schmittlotzvirus</taxon>
        <taxon>Schmittlotzvirus sv771</taxon>
    </lineage>
</organism>
<protein>
    <submittedName>
        <fullName evidence="1">Uncharacterized protein</fullName>
    </submittedName>
</protein>
<dbReference type="RefSeq" id="YP_007006486.1">
    <property type="nucleotide sequence ID" value="NC_019519.1"/>
</dbReference>
<sequence length="371" mass="41670">MFNELPIGAVVRLRNGKTVTIIEKPVERPFSAEYVVWAKSVSGDVDTWTKTGEFLVDCTDGYDMVDVVNYGPVGTVDPDVAEIDRLIAQLRELGAPTPKTCGALVPVIDRQAMIQTLRGLIPPTRVKAPVVAAVAEALKEDETESRIRSLLHIYRRCSIDPAPPIRRSDSLRNMATHIGFVENVTRAIEDAFEIKITDEIRDEWEKVQDVYQTVKRLQNPPKPINRIDRTDVENFRTGNYAERDSFNQYQKIATRSAIYPGQGTPFGVMYAALGLAEAGEIQNKVKKMFRDDGVIEFIDTPFREGDNLVRFKTITPERRLAIMKEMGGNLWYLAALAKEIGSTLSEIAFMNLDELCGRTERDTLNGDGDNR</sequence>
<dbReference type="InterPro" id="IPR011379">
    <property type="entry name" value="MazG-related_GP37"/>
</dbReference>
<dbReference type="CDD" id="cd11541">
    <property type="entry name" value="NTP-PPase_u4"/>
    <property type="match status" value="1"/>
</dbReference>
<dbReference type="OrthoDB" id="15178at10239"/>
<evidence type="ECO:0000313" key="1">
    <source>
        <dbReference type="EMBL" id="AFH19728.1"/>
    </source>
</evidence>
<name>J7FAQ6_9CAUD</name>
<dbReference type="GeneID" id="14011983"/>
<accession>J7FAQ6</accession>
<evidence type="ECO:0000313" key="2">
    <source>
        <dbReference type="Proteomes" id="UP000003754"/>
    </source>
</evidence>
<reference evidence="1 2" key="1">
    <citation type="submission" date="2011-12" db="EMBL/GenBank/DDBJ databases">
        <title>The genome sequence of the flagella-specific Agrobacterium bacteriophage 7-7-1.</title>
        <authorList>
            <person name="Schmitt R."/>
            <person name="Van den Bossche A."/>
            <person name="Lavigne R."/>
            <person name="Kropinski A.M."/>
        </authorList>
    </citation>
    <scope>NUCLEOTIDE SEQUENCE [LARGE SCALE GENOMIC DNA]</scope>
</reference>
<keyword evidence="2" id="KW-1185">Reference proteome</keyword>
<dbReference type="EMBL" id="JQ312117">
    <property type="protein sequence ID" value="AFH19728.1"/>
    <property type="molecule type" value="Genomic_DNA"/>
</dbReference>
<gene>
    <name evidence="1" type="ORF">7-7-1_00030</name>
</gene>
<proteinExistence type="predicted"/>
<dbReference type="KEGG" id="vg:14011983"/>